<dbReference type="Gene3D" id="3.40.50.720">
    <property type="entry name" value="NAD(P)-binding Rossmann-like Domain"/>
    <property type="match status" value="1"/>
</dbReference>
<dbReference type="PANTHER" id="PTHR43162">
    <property type="match status" value="1"/>
</dbReference>
<dbReference type="InterPro" id="IPR016040">
    <property type="entry name" value="NAD(P)-bd_dom"/>
</dbReference>
<dbReference type="Pfam" id="PF13460">
    <property type="entry name" value="NAD_binding_10"/>
    <property type="match status" value="1"/>
</dbReference>
<dbReference type="SUPFAM" id="SSF51735">
    <property type="entry name" value="NAD(P)-binding Rossmann-fold domains"/>
    <property type="match status" value="1"/>
</dbReference>
<accession>A0A1X2GJN8</accession>
<dbReference type="AlphaFoldDB" id="A0A1X2GJN8"/>
<dbReference type="PANTHER" id="PTHR43162:SF1">
    <property type="entry name" value="PRESTALK A DIFFERENTIATION PROTEIN A"/>
    <property type="match status" value="1"/>
</dbReference>
<feature type="domain" description="NAD(P)-binding" evidence="1">
    <location>
        <begin position="27"/>
        <end position="141"/>
    </location>
</feature>
<comment type="caution">
    <text evidence="2">The sequence shown here is derived from an EMBL/GenBank/DDBJ whole genome shotgun (WGS) entry which is preliminary data.</text>
</comment>
<sequence length="335" mass="38835">MLLITEADQYMGYALTSHLARHPDIRQQIRLTCKDKKVCMNFERKGMDVQVVDYYHPHQVSKAMRGVDHLILAVGYEDDRVAMAKYLCQTAVQSGVQSIILISHVGAVSQTHSALKHYGEIEELVMNTSCQWTILRPDWIHQHFHLWAPFIEKHRHLPLPMPGDAEMCPIDISDICKVVEHLVLEPHGQSWRTQLEENHVGQVYTLTGSQPVNPKLLVNMLSQATGYNKMEYKWARSMDLAFYLQDLQRDIWFDARLKQEFAQIYRDNLETYEYRSKVLSAPTATQIQTMLDYFDWVAQTSSSICVPHAPMITSLPCRPLRKFFQENANTFKPRV</sequence>
<dbReference type="InterPro" id="IPR051604">
    <property type="entry name" value="Ergot_Alk_Oxidoreductase"/>
</dbReference>
<dbReference type="EMBL" id="MCGT01000012">
    <property type="protein sequence ID" value="ORX55160.1"/>
    <property type="molecule type" value="Genomic_DNA"/>
</dbReference>
<evidence type="ECO:0000259" key="1">
    <source>
        <dbReference type="Pfam" id="PF13460"/>
    </source>
</evidence>
<reference evidence="2 3" key="1">
    <citation type="submission" date="2016-07" db="EMBL/GenBank/DDBJ databases">
        <title>Pervasive Adenine N6-methylation of Active Genes in Fungi.</title>
        <authorList>
            <consortium name="DOE Joint Genome Institute"/>
            <person name="Mondo S.J."/>
            <person name="Dannebaum R.O."/>
            <person name="Kuo R.C."/>
            <person name="Labutti K."/>
            <person name="Haridas S."/>
            <person name="Kuo A."/>
            <person name="Salamov A."/>
            <person name="Ahrendt S.R."/>
            <person name="Lipzen A."/>
            <person name="Sullivan W."/>
            <person name="Andreopoulos W.B."/>
            <person name="Clum A."/>
            <person name="Lindquist E."/>
            <person name="Daum C."/>
            <person name="Ramamoorthy G.K."/>
            <person name="Gryganskyi A."/>
            <person name="Culley D."/>
            <person name="Magnuson J.K."/>
            <person name="James T.Y."/>
            <person name="O'Malley M.A."/>
            <person name="Stajich J.E."/>
            <person name="Spatafora J.W."/>
            <person name="Visel A."/>
            <person name="Grigoriev I.V."/>
        </authorList>
    </citation>
    <scope>NUCLEOTIDE SEQUENCE [LARGE SCALE GENOMIC DNA]</scope>
    <source>
        <strain evidence="2 3">NRRL 3301</strain>
    </source>
</reference>
<gene>
    <name evidence="2" type="ORF">DM01DRAFT_1389675</name>
</gene>
<dbReference type="OrthoDB" id="10254221at2759"/>
<evidence type="ECO:0000313" key="3">
    <source>
        <dbReference type="Proteomes" id="UP000242146"/>
    </source>
</evidence>
<keyword evidence="3" id="KW-1185">Reference proteome</keyword>
<organism evidence="2 3">
    <name type="scientific">Hesseltinella vesiculosa</name>
    <dbReference type="NCBI Taxonomy" id="101127"/>
    <lineage>
        <taxon>Eukaryota</taxon>
        <taxon>Fungi</taxon>
        <taxon>Fungi incertae sedis</taxon>
        <taxon>Mucoromycota</taxon>
        <taxon>Mucoromycotina</taxon>
        <taxon>Mucoromycetes</taxon>
        <taxon>Mucorales</taxon>
        <taxon>Cunninghamellaceae</taxon>
        <taxon>Hesseltinella</taxon>
    </lineage>
</organism>
<evidence type="ECO:0000313" key="2">
    <source>
        <dbReference type="EMBL" id="ORX55160.1"/>
    </source>
</evidence>
<protein>
    <submittedName>
        <fullName evidence="2">NAD(P)-binding protein</fullName>
    </submittedName>
</protein>
<proteinExistence type="predicted"/>
<dbReference type="STRING" id="101127.A0A1X2GJN8"/>
<dbReference type="InterPro" id="IPR036291">
    <property type="entry name" value="NAD(P)-bd_dom_sf"/>
</dbReference>
<dbReference type="Proteomes" id="UP000242146">
    <property type="component" value="Unassembled WGS sequence"/>
</dbReference>
<name>A0A1X2GJN8_9FUNG</name>